<accession>A0ABN7B0V3</accession>
<organism evidence="1 2">
    <name type="scientific">Nesidiocoris tenuis</name>
    <dbReference type="NCBI Taxonomy" id="355587"/>
    <lineage>
        <taxon>Eukaryota</taxon>
        <taxon>Metazoa</taxon>
        <taxon>Ecdysozoa</taxon>
        <taxon>Arthropoda</taxon>
        <taxon>Hexapoda</taxon>
        <taxon>Insecta</taxon>
        <taxon>Pterygota</taxon>
        <taxon>Neoptera</taxon>
        <taxon>Paraneoptera</taxon>
        <taxon>Hemiptera</taxon>
        <taxon>Heteroptera</taxon>
        <taxon>Panheteroptera</taxon>
        <taxon>Cimicomorpha</taxon>
        <taxon>Miridae</taxon>
        <taxon>Dicyphina</taxon>
        <taxon>Nesidiocoris</taxon>
    </lineage>
</organism>
<proteinExistence type="predicted"/>
<evidence type="ECO:0000313" key="2">
    <source>
        <dbReference type="Proteomes" id="UP001307889"/>
    </source>
</evidence>
<protein>
    <submittedName>
        <fullName evidence="1">Uncharacterized protein</fullName>
    </submittedName>
</protein>
<keyword evidence="2" id="KW-1185">Reference proteome</keyword>
<dbReference type="Proteomes" id="UP001307889">
    <property type="component" value="Chromosome 8"/>
</dbReference>
<evidence type="ECO:0000313" key="1">
    <source>
        <dbReference type="EMBL" id="BES97414.1"/>
    </source>
</evidence>
<sequence length="68" mass="8003">MLKTFRTFVFYVFSLEEQGRCFFAEVLKYEVHDAGDTARKTTGVSRNEFRKADSHFLRKSSPRQGKYS</sequence>
<gene>
    <name evidence="1" type="ORF">NTJ_10228</name>
</gene>
<name>A0ABN7B0V3_9HEMI</name>
<dbReference type="EMBL" id="AP028916">
    <property type="protein sequence ID" value="BES97414.1"/>
    <property type="molecule type" value="Genomic_DNA"/>
</dbReference>
<reference evidence="1 2" key="1">
    <citation type="submission" date="2023-09" db="EMBL/GenBank/DDBJ databases">
        <title>Nesidiocoris tenuis whole genome shotgun sequence.</title>
        <authorList>
            <person name="Shibata T."/>
            <person name="Shimoda M."/>
            <person name="Kobayashi T."/>
            <person name="Uehara T."/>
        </authorList>
    </citation>
    <scope>NUCLEOTIDE SEQUENCE [LARGE SCALE GENOMIC DNA]</scope>
    <source>
        <strain evidence="1 2">Japan</strain>
    </source>
</reference>